<dbReference type="EMBL" id="CP049056">
    <property type="protein sequence ID" value="QIE56431.1"/>
    <property type="molecule type" value="Genomic_DNA"/>
</dbReference>
<dbReference type="SMART" id="SM00382">
    <property type="entry name" value="AAA"/>
    <property type="match status" value="1"/>
</dbReference>
<evidence type="ECO:0000256" key="5">
    <source>
        <dbReference type="ARBA" id="ARBA00022989"/>
    </source>
</evidence>
<dbReference type="PROSITE" id="PS50929">
    <property type="entry name" value="ABC_TM1F"/>
    <property type="match status" value="1"/>
</dbReference>
<evidence type="ECO:0000256" key="4">
    <source>
        <dbReference type="ARBA" id="ARBA00022840"/>
    </source>
</evidence>
<dbReference type="RefSeq" id="WP_165099679.1">
    <property type="nucleotide sequence ID" value="NZ_CP049056.1"/>
</dbReference>
<feature type="transmembrane region" description="Helical" evidence="8">
    <location>
        <begin position="183"/>
        <end position="202"/>
    </location>
</feature>
<dbReference type="GO" id="GO:0005524">
    <property type="term" value="F:ATP binding"/>
    <property type="evidence" value="ECO:0007669"/>
    <property type="project" value="UniProtKB-KW"/>
</dbReference>
<dbReference type="FunFam" id="3.40.50.300:FF:000218">
    <property type="entry name" value="Multidrug ABC transporter ATP-binding protein"/>
    <property type="match status" value="1"/>
</dbReference>
<dbReference type="Pfam" id="PF00664">
    <property type="entry name" value="ABC_membrane"/>
    <property type="match status" value="1"/>
</dbReference>
<dbReference type="SUPFAM" id="SSF52540">
    <property type="entry name" value="P-loop containing nucleoside triphosphate hydrolases"/>
    <property type="match status" value="1"/>
</dbReference>
<evidence type="ECO:0000313" key="11">
    <source>
        <dbReference type="EMBL" id="QIE56431.1"/>
    </source>
</evidence>
<dbReference type="PANTHER" id="PTHR24221:SF203">
    <property type="entry name" value="ATP-BINDING_PERMEASE FUSION ABC TRANSPORTER-RELATED"/>
    <property type="match status" value="1"/>
</dbReference>
<dbReference type="SUPFAM" id="SSF90123">
    <property type="entry name" value="ABC transporter transmembrane region"/>
    <property type="match status" value="1"/>
</dbReference>
<dbReference type="GO" id="GO:0034040">
    <property type="term" value="F:ATPase-coupled lipid transmembrane transporter activity"/>
    <property type="evidence" value="ECO:0007669"/>
    <property type="project" value="TreeGrafter"/>
</dbReference>
<evidence type="ECO:0000256" key="7">
    <source>
        <dbReference type="ARBA" id="ARBA00024725"/>
    </source>
</evidence>
<dbReference type="Pfam" id="PF00005">
    <property type="entry name" value="ABC_tran"/>
    <property type="match status" value="1"/>
</dbReference>
<dbReference type="GO" id="GO:0005886">
    <property type="term" value="C:plasma membrane"/>
    <property type="evidence" value="ECO:0007669"/>
    <property type="project" value="UniProtKB-SubCell"/>
</dbReference>
<feature type="domain" description="ABC transmembrane type-1" evidence="10">
    <location>
        <begin position="40"/>
        <end position="326"/>
    </location>
</feature>
<dbReference type="PROSITE" id="PS00211">
    <property type="entry name" value="ABC_TRANSPORTER_1"/>
    <property type="match status" value="1"/>
</dbReference>
<name>A0A7L5BYA1_9RHOB</name>
<evidence type="ECO:0000256" key="3">
    <source>
        <dbReference type="ARBA" id="ARBA00022741"/>
    </source>
</evidence>
<accession>A0A7L5BYA1</accession>
<gene>
    <name evidence="11" type="ORF">G5B40_13755</name>
</gene>
<comment type="subcellular location">
    <subcellularLocation>
        <location evidence="1">Cell membrane</location>
        <topology evidence="1">Multi-pass membrane protein</topology>
    </subcellularLocation>
</comment>
<dbReference type="Proteomes" id="UP000503336">
    <property type="component" value="Chromosome"/>
</dbReference>
<evidence type="ECO:0000259" key="10">
    <source>
        <dbReference type="PROSITE" id="PS50929"/>
    </source>
</evidence>
<evidence type="ECO:0000256" key="1">
    <source>
        <dbReference type="ARBA" id="ARBA00004651"/>
    </source>
</evidence>
<organism evidence="11 12">
    <name type="scientific">Pikeienuella piscinae</name>
    <dbReference type="NCBI Taxonomy" id="2748098"/>
    <lineage>
        <taxon>Bacteria</taxon>
        <taxon>Pseudomonadati</taxon>
        <taxon>Pseudomonadota</taxon>
        <taxon>Alphaproteobacteria</taxon>
        <taxon>Rhodobacterales</taxon>
        <taxon>Paracoccaceae</taxon>
        <taxon>Pikeienuella</taxon>
    </lineage>
</organism>
<evidence type="ECO:0000313" key="12">
    <source>
        <dbReference type="Proteomes" id="UP000503336"/>
    </source>
</evidence>
<dbReference type="CDD" id="cd07346">
    <property type="entry name" value="ABC_6TM_exporters"/>
    <property type="match status" value="1"/>
</dbReference>
<proteinExistence type="predicted"/>
<dbReference type="InterPro" id="IPR011527">
    <property type="entry name" value="ABC1_TM_dom"/>
</dbReference>
<dbReference type="InterPro" id="IPR003593">
    <property type="entry name" value="AAA+_ATPase"/>
</dbReference>
<dbReference type="InterPro" id="IPR036640">
    <property type="entry name" value="ABC1_TM_sf"/>
</dbReference>
<feature type="domain" description="ABC transporter" evidence="9">
    <location>
        <begin position="360"/>
        <end position="600"/>
    </location>
</feature>
<feature type="transmembrane region" description="Helical" evidence="8">
    <location>
        <begin position="75"/>
        <end position="92"/>
    </location>
</feature>
<keyword evidence="12" id="KW-1185">Reference proteome</keyword>
<keyword evidence="2 8" id="KW-0812">Transmembrane</keyword>
<feature type="transmembrane region" description="Helical" evidence="8">
    <location>
        <begin position="98"/>
        <end position="120"/>
    </location>
</feature>
<dbReference type="InterPro" id="IPR017871">
    <property type="entry name" value="ABC_transporter-like_CS"/>
</dbReference>
<keyword evidence="6 8" id="KW-0472">Membrane</keyword>
<dbReference type="GO" id="GO:0016887">
    <property type="term" value="F:ATP hydrolysis activity"/>
    <property type="evidence" value="ECO:0007669"/>
    <property type="project" value="InterPro"/>
</dbReference>
<evidence type="ECO:0000256" key="8">
    <source>
        <dbReference type="SAM" id="Phobius"/>
    </source>
</evidence>
<dbReference type="InterPro" id="IPR027417">
    <property type="entry name" value="P-loop_NTPase"/>
</dbReference>
<dbReference type="Gene3D" id="3.40.50.300">
    <property type="entry name" value="P-loop containing nucleotide triphosphate hydrolases"/>
    <property type="match status" value="1"/>
</dbReference>
<feature type="transmembrane region" description="Helical" evidence="8">
    <location>
        <begin position="39"/>
        <end position="63"/>
    </location>
</feature>
<evidence type="ECO:0000256" key="6">
    <source>
        <dbReference type="ARBA" id="ARBA00023136"/>
    </source>
</evidence>
<dbReference type="GO" id="GO:0140359">
    <property type="term" value="F:ABC-type transporter activity"/>
    <property type="evidence" value="ECO:0007669"/>
    <property type="project" value="InterPro"/>
</dbReference>
<keyword evidence="5 8" id="KW-1133">Transmembrane helix</keyword>
<dbReference type="InterPro" id="IPR003439">
    <property type="entry name" value="ABC_transporter-like_ATP-bd"/>
</dbReference>
<evidence type="ECO:0000256" key="2">
    <source>
        <dbReference type="ARBA" id="ARBA00022692"/>
    </source>
</evidence>
<dbReference type="KEGG" id="hdh:G5B40_13755"/>
<dbReference type="InterPro" id="IPR039421">
    <property type="entry name" value="Type_1_exporter"/>
</dbReference>
<dbReference type="AlphaFoldDB" id="A0A7L5BYA1"/>
<feature type="transmembrane region" description="Helical" evidence="8">
    <location>
        <begin position="270"/>
        <end position="290"/>
    </location>
</feature>
<comment type="function">
    <text evidence="7">Part of an ABC transporter complex. Transmembrane domains (TMD) form a pore in the inner membrane and the ATP-binding domain (NBD) is responsible for energy generation.</text>
</comment>
<dbReference type="Gene3D" id="1.20.1560.10">
    <property type="entry name" value="ABC transporter type 1, transmembrane domain"/>
    <property type="match status" value="1"/>
</dbReference>
<sequence>MRSFFASLIQPFAHADGPPPQRFGAFLMWLLSGAWPAITLAALAGFILGVVESAAALIIGWVIDDAAAHGVTGYFAARWPMLLLIAGFFIVLRPALMALGAAMTSIALGPNLFSLVITRLNRHTLGQSLRFFDDDFAGRLTQKAVQTANSVTEVVLETCNAITFAFATLVGAALVLGQVDWRLSALLALWIAAYFALIRWYLPRIRVRARARAAARAAVTGQIVDTLSNIATVKLFAHVGREEEAAERSVGAFRERALEFGGLAAGFRGVLMALAGVLPVLLIGCALWLWSEGAATAGDIAVAGLLSTRIAQMSGWISFTTMTIFSHLGEAEDGMRTLTPGHDITDRKGAAPIARAAGDIRFEDVHYNYGKAEGGGLNGFDLHIRPGEKVALVGRSGAGKTTVLSLLLRLYDVETGRITLDGRDIRDLTQDGLRRQIAMVRQETSMFNRSASENIFYGRPEATWEEMIEAAREAEAHDFIEGLEDSSGRRGYDAHLGERGVQLSGGQRQRVALARAILKDAPVLALDEATSALDSEVEAAIQESLDRLMEGRTVIAIAHRLSTIARMDRIVVLEEGRIAEEGSHETLLAQDGLYAGFWTRQSGGFIGLEAAE</sequence>
<keyword evidence="3" id="KW-0547">Nucleotide-binding</keyword>
<feature type="transmembrane region" description="Helical" evidence="8">
    <location>
        <begin position="154"/>
        <end position="177"/>
    </location>
</feature>
<reference evidence="11 12" key="1">
    <citation type="submission" date="2020-02" db="EMBL/GenBank/DDBJ databases">
        <title>complete genome sequence of Rhodobacteraceae bacterium.</title>
        <authorList>
            <person name="Park J."/>
            <person name="Kim Y.-S."/>
            <person name="Kim K.-H."/>
        </authorList>
    </citation>
    <scope>NUCLEOTIDE SEQUENCE [LARGE SCALE GENOMIC DNA]</scope>
    <source>
        <strain evidence="11 12">RR4-56</strain>
    </source>
</reference>
<dbReference type="PANTHER" id="PTHR24221">
    <property type="entry name" value="ATP-BINDING CASSETTE SUB-FAMILY B"/>
    <property type="match status" value="1"/>
</dbReference>
<protein>
    <submittedName>
        <fullName evidence="11">ABC transporter ATP-binding protein</fullName>
    </submittedName>
</protein>
<evidence type="ECO:0000259" key="9">
    <source>
        <dbReference type="PROSITE" id="PS50893"/>
    </source>
</evidence>
<keyword evidence="4 11" id="KW-0067">ATP-binding</keyword>
<dbReference type="PROSITE" id="PS50893">
    <property type="entry name" value="ABC_TRANSPORTER_2"/>
    <property type="match status" value="1"/>
</dbReference>